<keyword evidence="3" id="KW-1003">Cell membrane</keyword>
<gene>
    <name evidence="10" type="ORF">JZO67_002715</name>
</gene>
<dbReference type="PANTHER" id="PTHR32502:SF8">
    <property type="entry name" value="N-ACETYLGALACTOSAMINE PERMEASE IIC COMPONENT 1"/>
    <property type="match status" value="1"/>
</dbReference>
<keyword evidence="7 9" id="KW-1133">Transmembrane helix</keyword>
<dbReference type="Proteomes" id="UP000664357">
    <property type="component" value="Unassembled WGS sequence"/>
</dbReference>
<evidence type="ECO:0000256" key="3">
    <source>
        <dbReference type="ARBA" id="ARBA00022475"/>
    </source>
</evidence>
<comment type="caution">
    <text evidence="10">The sequence shown here is derived from an EMBL/GenBank/DDBJ whole genome shotgun (WGS) entry which is preliminary data.</text>
</comment>
<sequence>MQSTVMLALFTALWYWIAASIAGYTLYPILKSPTFIGFALGLFWGDVTTGLITGAGIEVIYLGMVAAGGNIPSDKSLAALIAIPIVLQTGVSTEVAVSIAVPMGIIGVFINNIRRTGNAFLVHKADDYAEAGNIKGVWRCATTYSLIFGFFLRFPIIFLVNYYGSDLVDKILKVIPEWVMNGLTVMGGVLPALGFATTIFMIGKKQYIPLFIAGFFLVKYFELPIMGAAIFGTCLALMMTIGSNVGTEGA</sequence>
<dbReference type="Pfam" id="PF03609">
    <property type="entry name" value="EII-Sor"/>
    <property type="match status" value="1"/>
</dbReference>
<dbReference type="RefSeq" id="WP_206920007.1">
    <property type="nucleotide sequence ID" value="NZ_JAFREL020000002.1"/>
</dbReference>
<keyword evidence="8 9" id="KW-0472">Membrane</keyword>
<evidence type="ECO:0000256" key="8">
    <source>
        <dbReference type="ARBA" id="ARBA00023136"/>
    </source>
</evidence>
<evidence type="ECO:0000256" key="2">
    <source>
        <dbReference type="ARBA" id="ARBA00022448"/>
    </source>
</evidence>
<reference evidence="10 11" key="1">
    <citation type="submission" date="2021-03" db="EMBL/GenBank/DDBJ databases">
        <authorList>
            <person name="Gilmore M.S."/>
            <person name="Schwartzman J."/>
            <person name="Van Tyne D."/>
            <person name="Martin M."/>
            <person name="Earl A.M."/>
            <person name="Manson A.L."/>
            <person name="Straub T."/>
            <person name="Salamzade R."/>
            <person name="Saavedra J."/>
            <person name="Lebreton F."/>
            <person name="Prichula J."/>
            <person name="Schaufler K."/>
            <person name="Gaca A."/>
            <person name="Sgardioli B."/>
            <person name="Wagenaar J."/>
            <person name="Strong T."/>
        </authorList>
    </citation>
    <scope>NUCLEOTIDE SEQUENCE [LARGE SCALE GENOMIC DNA]</scope>
    <source>
        <strain evidence="10 11">665A</strain>
    </source>
</reference>
<dbReference type="PANTHER" id="PTHR32502">
    <property type="entry name" value="N-ACETYLGALACTOSAMINE PERMEASE II COMPONENT-RELATED"/>
    <property type="match status" value="1"/>
</dbReference>
<comment type="subcellular location">
    <subcellularLocation>
        <location evidence="1">Cell membrane</location>
        <topology evidence="1">Multi-pass membrane protein</topology>
    </subcellularLocation>
</comment>
<feature type="transmembrane region" description="Helical" evidence="9">
    <location>
        <begin position="77"/>
        <end position="110"/>
    </location>
</feature>
<feature type="transmembrane region" description="Helical" evidence="9">
    <location>
        <begin position="34"/>
        <end position="57"/>
    </location>
</feature>
<keyword evidence="4" id="KW-0762">Sugar transport</keyword>
<name>A0ABV0EQ55_9ENTE</name>
<keyword evidence="2" id="KW-0813">Transport</keyword>
<keyword evidence="11" id="KW-1185">Reference proteome</keyword>
<accession>A0ABV0EQ55</accession>
<evidence type="ECO:0000256" key="6">
    <source>
        <dbReference type="ARBA" id="ARBA00022692"/>
    </source>
</evidence>
<dbReference type="EMBL" id="JAFREL020000002">
    <property type="protein sequence ID" value="MEO1770762.1"/>
    <property type="molecule type" value="Genomic_DNA"/>
</dbReference>
<dbReference type="PROSITE" id="PS51106">
    <property type="entry name" value="PTS_EIIC_TYPE_4"/>
    <property type="match status" value="1"/>
</dbReference>
<feature type="transmembrane region" description="Helical" evidence="9">
    <location>
        <begin position="6"/>
        <end position="27"/>
    </location>
</feature>
<keyword evidence="5" id="KW-0598">Phosphotransferase system</keyword>
<feature type="transmembrane region" description="Helical" evidence="9">
    <location>
        <begin position="144"/>
        <end position="163"/>
    </location>
</feature>
<evidence type="ECO:0000256" key="5">
    <source>
        <dbReference type="ARBA" id="ARBA00022683"/>
    </source>
</evidence>
<protein>
    <submittedName>
        <fullName evidence="10">PTS system, D-glucosaminate-specific IIC component</fullName>
    </submittedName>
</protein>
<evidence type="ECO:0000256" key="7">
    <source>
        <dbReference type="ARBA" id="ARBA00022989"/>
    </source>
</evidence>
<dbReference type="InterPro" id="IPR004700">
    <property type="entry name" value="PTS_IIC_man"/>
</dbReference>
<reference evidence="10 11" key="2">
    <citation type="submission" date="2024-02" db="EMBL/GenBank/DDBJ databases">
        <title>The Genome Sequence of Enterococcus sp. DIV0159.</title>
        <authorList>
            <person name="Earl A."/>
            <person name="Manson A."/>
            <person name="Gilmore M."/>
            <person name="Sanders J."/>
            <person name="Shea T."/>
            <person name="Howe W."/>
            <person name="Livny J."/>
            <person name="Cuomo C."/>
            <person name="Neafsey D."/>
            <person name="Birren B."/>
        </authorList>
    </citation>
    <scope>NUCLEOTIDE SEQUENCE [LARGE SCALE GENOMIC DNA]</scope>
    <source>
        <strain evidence="10 11">665A</strain>
    </source>
</reference>
<organism evidence="10 11">
    <name type="scientific">Candidatus Enterococcus ferrettii</name>
    <dbReference type="NCBI Taxonomy" id="2815324"/>
    <lineage>
        <taxon>Bacteria</taxon>
        <taxon>Bacillati</taxon>
        <taxon>Bacillota</taxon>
        <taxon>Bacilli</taxon>
        <taxon>Lactobacillales</taxon>
        <taxon>Enterococcaceae</taxon>
        <taxon>Enterococcus</taxon>
    </lineage>
</organism>
<evidence type="ECO:0000256" key="4">
    <source>
        <dbReference type="ARBA" id="ARBA00022597"/>
    </source>
</evidence>
<feature type="transmembrane region" description="Helical" evidence="9">
    <location>
        <begin position="183"/>
        <end position="202"/>
    </location>
</feature>
<keyword evidence="6 9" id="KW-0812">Transmembrane</keyword>
<evidence type="ECO:0000313" key="10">
    <source>
        <dbReference type="EMBL" id="MEO1770762.1"/>
    </source>
</evidence>
<feature type="transmembrane region" description="Helical" evidence="9">
    <location>
        <begin position="223"/>
        <end position="242"/>
    </location>
</feature>
<dbReference type="InterPro" id="IPR050303">
    <property type="entry name" value="GatZ_KbaZ_carbometab"/>
</dbReference>
<proteinExistence type="predicted"/>
<evidence type="ECO:0000256" key="9">
    <source>
        <dbReference type="SAM" id="Phobius"/>
    </source>
</evidence>
<evidence type="ECO:0000256" key="1">
    <source>
        <dbReference type="ARBA" id="ARBA00004651"/>
    </source>
</evidence>
<evidence type="ECO:0000313" key="11">
    <source>
        <dbReference type="Proteomes" id="UP000664357"/>
    </source>
</evidence>